<dbReference type="InterPro" id="IPR005828">
    <property type="entry name" value="MFS_sugar_transport-like"/>
</dbReference>
<feature type="compositionally biased region" description="Polar residues" evidence="8">
    <location>
        <begin position="603"/>
        <end position="612"/>
    </location>
</feature>
<evidence type="ECO:0000256" key="9">
    <source>
        <dbReference type="SAM" id="Phobius"/>
    </source>
</evidence>
<feature type="transmembrane region" description="Helical" evidence="9">
    <location>
        <begin position="32"/>
        <end position="62"/>
    </location>
</feature>
<evidence type="ECO:0000313" key="11">
    <source>
        <dbReference type="Proteomes" id="UP000036681"/>
    </source>
</evidence>
<dbReference type="InterPro" id="IPR050814">
    <property type="entry name" value="Myo-inositol_Transporter"/>
</dbReference>
<evidence type="ECO:0000256" key="7">
    <source>
        <dbReference type="RuleBase" id="RU003346"/>
    </source>
</evidence>
<accession>A0A0M3HWY7</accession>
<dbReference type="PROSITE" id="PS00216">
    <property type="entry name" value="SUGAR_TRANSPORT_1"/>
    <property type="match status" value="1"/>
</dbReference>
<feature type="region of interest" description="Disordered" evidence="8">
    <location>
        <begin position="592"/>
        <end position="631"/>
    </location>
</feature>
<keyword evidence="5 9" id="KW-1133">Transmembrane helix</keyword>
<evidence type="ECO:0000256" key="6">
    <source>
        <dbReference type="ARBA" id="ARBA00023136"/>
    </source>
</evidence>
<feature type="transmembrane region" description="Helical" evidence="9">
    <location>
        <begin position="505"/>
        <end position="526"/>
    </location>
</feature>
<dbReference type="AlphaFoldDB" id="A0A0M3HWY7"/>
<evidence type="ECO:0000256" key="2">
    <source>
        <dbReference type="ARBA" id="ARBA00010992"/>
    </source>
</evidence>
<evidence type="ECO:0000256" key="4">
    <source>
        <dbReference type="ARBA" id="ARBA00022692"/>
    </source>
</evidence>
<keyword evidence="6 9" id="KW-0472">Membrane</keyword>
<keyword evidence="3 7" id="KW-0813">Transport</keyword>
<feature type="transmembrane region" description="Helical" evidence="9">
    <location>
        <begin position="194"/>
        <end position="217"/>
    </location>
</feature>
<proteinExistence type="inferred from homology"/>
<name>A0A0M3HWY7_ASCLU</name>
<feature type="transmembrane region" description="Helical" evidence="9">
    <location>
        <begin position="469"/>
        <end position="493"/>
    </location>
</feature>
<dbReference type="PRINTS" id="PR00171">
    <property type="entry name" value="SUGRTRNSPORT"/>
</dbReference>
<feature type="transmembrane region" description="Helical" evidence="9">
    <location>
        <begin position="354"/>
        <end position="377"/>
    </location>
</feature>
<dbReference type="PROSITE" id="PS00217">
    <property type="entry name" value="SUGAR_TRANSPORT_2"/>
    <property type="match status" value="1"/>
</dbReference>
<dbReference type="SUPFAM" id="SSF103473">
    <property type="entry name" value="MFS general substrate transporter"/>
    <property type="match status" value="1"/>
</dbReference>
<feature type="transmembrane region" description="Helical" evidence="9">
    <location>
        <begin position="324"/>
        <end position="347"/>
    </location>
</feature>
<evidence type="ECO:0000256" key="1">
    <source>
        <dbReference type="ARBA" id="ARBA00004141"/>
    </source>
</evidence>
<dbReference type="PANTHER" id="PTHR48020">
    <property type="entry name" value="PROTON MYO-INOSITOL COTRANSPORTER"/>
    <property type="match status" value="1"/>
</dbReference>
<feature type="transmembrane region" description="Helical" evidence="9">
    <location>
        <begin position="131"/>
        <end position="152"/>
    </location>
</feature>
<evidence type="ECO:0000256" key="5">
    <source>
        <dbReference type="ARBA" id="ARBA00022989"/>
    </source>
</evidence>
<feature type="transmembrane region" description="Helical" evidence="9">
    <location>
        <begin position="538"/>
        <end position="556"/>
    </location>
</feature>
<evidence type="ECO:0000256" key="3">
    <source>
        <dbReference type="ARBA" id="ARBA00022448"/>
    </source>
</evidence>
<sequence length="631" mass="69114">MTSPQEQQQLAFGTTRRPTGVYEPKSSPHIGVFVYGLCAMAVIGGFLFGYDTGIVSGAMLYLPKYEGMLPMSSLWKELIVSLTPGMAVVGAIAAGPVSDRFGRRPVIIMSSLVFTVGGVVCAAAPEKVTLLVGRILLGFGIGFASMTVPIYVGETSPANIRGRLVTAFQLMITFGLMAANLFAGAFSYVNPVNVGWRLMFAFASVPSVIQFFGFLFLPESPRYLFGKGKTDEARQVLNKVYGGNAEWVIYELEEIRAADLEEKKAKEVVGDKFVLLRVLETSHVRKAMLIGCILQFFQQFGGVNTIVYYTSHIITAAGVDDDHITIWISLAISSVNFFATFVPIALIEKVGRRVLLLTSVCGVIVALILMATSFILINKDSPPVTSWENHSFDTTLQNSPHCRDMGNCDFCVTSSHCGYCYETFDSKKGFCLPLDPEAPDYSLTGYCSDGFNSSVYKWESDFCETKYTIMPIVFMILYLAFFSIGFAPLPWVLNAEFYPLWARSTGCALSTASNWIANLIISLTFLTLSEAVTKYGAFFIYAGITVVGFIFIFIFVPETKGLPIEQVELLFMSESERVKIAEAASARLTIASQESEHKKATESTKQGASSKKANGIDNATFVPADENTKLP</sequence>
<organism evidence="11 12">
    <name type="scientific">Ascaris lumbricoides</name>
    <name type="common">Giant roundworm</name>
    <dbReference type="NCBI Taxonomy" id="6252"/>
    <lineage>
        <taxon>Eukaryota</taxon>
        <taxon>Metazoa</taxon>
        <taxon>Ecdysozoa</taxon>
        <taxon>Nematoda</taxon>
        <taxon>Chromadorea</taxon>
        <taxon>Rhabditida</taxon>
        <taxon>Spirurina</taxon>
        <taxon>Ascaridomorpha</taxon>
        <taxon>Ascaridoidea</taxon>
        <taxon>Ascarididae</taxon>
        <taxon>Ascaris</taxon>
    </lineage>
</organism>
<evidence type="ECO:0000259" key="10">
    <source>
        <dbReference type="PROSITE" id="PS50850"/>
    </source>
</evidence>
<dbReference type="InterPro" id="IPR036259">
    <property type="entry name" value="MFS_trans_sf"/>
</dbReference>
<dbReference type="GO" id="GO:0016324">
    <property type="term" value="C:apical plasma membrane"/>
    <property type="evidence" value="ECO:0007669"/>
    <property type="project" value="TreeGrafter"/>
</dbReference>
<comment type="subcellular location">
    <subcellularLocation>
        <location evidence="1">Membrane</location>
        <topology evidence="1">Multi-pass membrane protein</topology>
    </subcellularLocation>
</comment>
<feature type="transmembrane region" description="Helical" evidence="9">
    <location>
        <begin position="287"/>
        <end position="309"/>
    </location>
</feature>
<feature type="transmembrane region" description="Helical" evidence="9">
    <location>
        <begin position="74"/>
        <end position="94"/>
    </location>
</feature>
<evidence type="ECO:0000313" key="12">
    <source>
        <dbReference type="WBParaSite" id="ALUE_0000773601-mRNA-1"/>
    </source>
</evidence>
<dbReference type="Pfam" id="PF00083">
    <property type="entry name" value="Sugar_tr"/>
    <property type="match status" value="2"/>
</dbReference>
<dbReference type="NCBIfam" id="TIGR00879">
    <property type="entry name" value="SP"/>
    <property type="match status" value="1"/>
</dbReference>
<dbReference type="WBParaSite" id="ALUE_0000773601-mRNA-1">
    <property type="protein sequence ID" value="ALUE_0000773601-mRNA-1"/>
    <property type="gene ID" value="ALUE_0000773601"/>
</dbReference>
<dbReference type="InterPro" id="IPR020846">
    <property type="entry name" value="MFS_dom"/>
</dbReference>
<feature type="domain" description="Major facilitator superfamily (MFS) profile" evidence="10">
    <location>
        <begin position="37"/>
        <end position="560"/>
    </location>
</feature>
<dbReference type="PROSITE" id="PS50850">
    <property type="entry name" value="MFS"/>
    <property type="match status" value="1"/>
</dbReference>
<dbReference type="Proteomes" id="UP000036681">
    <property type="component" value="Unplaced"/>
</dbReference>
<dbReference type="PANTHER" id="PTHR48020:SF12">
    <property type="entry name" value="PROTON MYO-INOSITOL COTRANSPORTER"/>
    <property type="match status" value="1"/>
</dbReference>
<dbReference type="Gene3D" id="1.20.1250.20">
    <property type="entry name" value="MFS general substrate transporter like domains"/>
    <property type="match status" value="2"/>
</dbReference>
<keyword evidence="4 9" id="KW-0812">Transmembrane</keyword>
<evidence type="ECO:0000256" key="8">
    <source>
        <dbReference type="SAM" id="MobiDB-lite"/>
    </source>
</evidence>
<dbReference type="InterPro" id="IPR005829">
    <property type="entry name" value="Sugar_transporter_CS"/>
</dbReference>
<protein>
    <submittedName>
        <fullName evidence="12">MFS domain-containing protein</fullName>
    </submittedName>
</protein>
<feature type="transmembrane region" description="Helical" evidence="9">
    <location>
        <begin position="106"/>
        <end position="125"/>
    </location>
</feature>
<comment type="similarity">
    <text evidence="2 7">Belongs to the major facilitator superfamily. Sugar transporter (TC 2.A.1.1) family.</text>
</comment>
<reference evidence="12" key="1">
    <citation type="submission" date="2017-02" db="UniProtKB">
        <authorList>
            <consortium name="WormBaseParasite"/>
        </authorList>
    </citation>
    <scope>IDENTIFICATION</scope>
</reference>
<dbReference type="InterPro" id="IPR003663">
    <property type="entry name" value="Sugar/inositol_transpt"/>
</dbReference>
<dbReference type="GO" id="GO:0005366">
    <property type="term" value="F:myo-inositol:proton symporter activity"/>
    <property type="evidence" value="ECO:0007669"/>
    <property type="project" value="TreeGrafter"/>
</dbReference>
<feature type="transmembrane region" description="Helical" evidence="9">
    <location>
        <begin position="164"/>
        <end position="188"/>
    </location>
</feature>
<keyword evidence="11" id="KW-1185">Reference proteome</keyword>